<gene>
    <name evidence="2" type="ORF">MBJ925_LOCUS24378</name>
    <name evidence="3" type="ORF">SMN809_LOCUS17483</name>
</gene>
<dbReference type="SUPFAM" id="SSF48452">
    <property type="entry name" value="TPR-like"/>
    <property type="match status" value="1"/>
</dbReference>
<accession>A0A816UCM0</accession>
<dbReference type="PROSITE" id="PS50005">
    <property type="entry name" value="TPR"/>
    <property type="match status" value="1"/>
</dbReference>
<dbReference type="AlphaFoldDB" id="A0A816UCM0"/>
<keyword evidence="1" id="KW-0802">TPR repeat</keyword>
<dbReference type="SUPFAM" id="SSF56399">
    <property type="entry name" value="ADP-ribosylation"/>
    <property type="match status" value="1"/>
</dbReference>
<dbReference type="Proteomes" id="UP000676336">
    <property type="component" value="Unassembled WGS sequence"/>
</dbReference>
<dbReference type="EMBL" id="CAJOBI010008104">
    <property type="protein sequence ID" value="CAF4104008.1"/>
    <property type="molecule type" value="Genomic_DNA"/>
</dbReference>
<comment type="caution">
    <text evidence="2">The sequence shown here is derived from an EMBL/GenBank/DDBJ whole genome shotgun (WGS) entry which is preliminary data.</text>
</comment>
<organism evidence="2 4">
    <name type="scientific">Rotaria magnacalcarata</name>
    <dbReference type="NCBI Taxonomy" id="392030"/>
    <lineage>
        <taxon>Eukaryota</taxon>
        <taxon>Metazoa</taxon>
        <taxon>Spiralia</taxon>
        <taxon>Gnathifera</taxon>
        <taxon>Rotifera</taxon>
        <taxon>Eurotatoria</taxon>
        <taxon>Bdelloidea</taxon>
        <taxon>Philodinida</taxon>
        <taxon>Philodinidae</taxon>
        <taxon>Rotaria</taxon>
    </lineage>
</organism>
<dbReference type="PROSITE" id="PS51996">
    <property type="entry name" value="TR_MART"/>
    <property type="match status" value="1"/>
</dbReference>
<dbReference type="InterPro" id="IPR019734">
    <property type="entry name" value="TPR_rpt"/>
</dbReference>
<dbReference type="EMBL" id="CAJNRE010012680">
    <property type="protein sequence ID" value="CAF2112317.1"/>
    <property type="molecule type" value="Genomic_DNA"/>
</dbReference>
<feature type="repeat" description="TPR" evidence="1">
    <location>
        <begin position="549"/>
        <end position="582"/>
    </location>
</feature>
<evidence type="ECO:0000313" key="2">
    <source>
        <dbReference type="EMBL" id="CAF2112317.1"/>
    </source>
</evidence>
<dbReference type="Gene3D" id="1.25.40.10">
    <property type="entry name" value="Tetratricopeptide repeat domain"/>
    <property type="match status" value="1"/>
</dbReference>
<reference evidence="2" key="1">
    <citation type="submission" date="2021-02" db="EMBL/GenBank/DDBJ databases">
        <authorList>
            <person name="Nowell W R."/>
        </authorList>
    </citation>
    <scope>NUCLEOTIDE SEQUENCE</scope>
</reference>
<protein>
    <submittedName>
        <fullName evidence="2">Uncharacterized protein</fullName>
    </submittedName>
</protein>
<evidence type="ECO:0000313" key="4">
    <source>
        <dbReference type="Proteomes" id="UP000663824"/>
    </source>
</evidence>
<dbReference type="Proteomes" id="UP000663824">
    <property type="component" value="Unassembled WGS sequence"/>
</dbReference>
<sequence length="855" mass="100527">MAEASIEQHSYYSCRVTEYPAASLNLKIEDNLNEYIILIVGKHDQGNLFKNLLMIISEDRLKAFDDIEKTLRFIDSTHNANFFLIISGTLGETNAHKFDTIPQIICLYVYCMNTDIHAKWTKEIRKIRCIVSETTQLFIRLHADIKQLSVRWPFGQKSFQKAEKSTSEWYHLFLLAVSHQPQCIEESYREMLDECRIYYNHNKSMLKRIDDFAQHCNSYNAILEYTRSSFVYSITNHALRTQNMELIMKFSPFITRLNFQLHENYTKYCTSKICPIRVVYRGQALSVDELEYLRSVWKSKHPVITLTTFCSASLDFDVAMRFLPSSNDHISCLFEIIITDEYTIEEKDPWHVLHAFANISSLSFFPAEQEVLFSLLTHFRVKDIGAPIVQTDIRWVPITLELISAEKEKYGYSHLNFLKRIKTENNSQNYAYILNVLKEVTEDEVRFNNMDWKKWWSIFERQWGTDATRDQPLVITLYQCFTEHKYYSRKAVEIHKNILLSVPSVESNRSSFPDLRKAFESYSNIPTKQIALYEQYLKQFCTTNTKESIECLYYAGLTYEKISDNDRALECYETILILDESNKFHQNYKIQQRIKNLKKPSKADRMMNNGGKTVVKDTDKESSRMHEVQQMQGSIYRNIKSNTVNKPSIASRLKRLLQYINDREAWYDAADSKIILRLSYENTPDLSVNDYRSHFFPAVVRHLSSSFTTTDATNNICLSLWRYEKYMHEWTLFKSLENFLQPFKKRSECINKCILPKLERFLKKLSVLITVCTIYICVQQRTGKINVNKVQFTSFTKTTTRQLSFFDLHDGDLLNDLEELEEKSSVAKETSITIPDHERFVSMTPADFIETVCWV</sequence>
<evidence type="ECO:0000256" key="1">
    <source>
        <dbReference type="PROSITE-ProRule" id="PRU00339"/>
    </source>
</evidence>
<dbReference type="InterPro" id="IPR011990">
    <property type="entry name" value="TPR-like_helical_dom_sf"/>
</dbReference>
<dbReference type="Gene3D" id="3.90.176.10">
    <property type="entry name" value="Toxin ADP-ribosyltransferase, Chain A, domain 1"/>
    <property type="match status" value="1"/>
</dbReference>
<evidence type="ECO:0000313" key="3">
    <source>
        <dbReference type="EMBL" id="CAF4104008.1"/>
    </source>
</evidence>
<proteinExistence type="predicted"/>
<name>A0A816UCM0_9BILA</name>